<dbReference type="PANTHER" id="PTHR48103:SF2">
    <property type="entry name" value="MIDASIN"/>
    <property type="match status" value="1"/>
</dbReference>
<accession>A0ABY6KFZ4</accession>
<evidence type="ECO:0000256" key="2">
    <source>
        <dbReference type="ARBA" id="ARBA00022840"/>
    </source>
</evidence>
<protein>
    <submittedName>
        <fullName evidence="4">Mdn1</fullName>
    </submittedName>
</protein>
<evidence type="ECO:0000256" key="1">
    <source>
        <dbReference type="ARBA" id="ARBA00022741"/>
    </source>
</evidence>
<dbReference type="PANTHER" id="PTHR48103">
    <property type="entry name" value="MIDASIN-RELATED"/>
    <property type="match status" value="1"/>
</dbReference>
<keyword evidence="2" id="KW-0067">ATP-binding</keyword>
<feature type="domain" description="ATPase dynein-related AAA" evidence="3">
    <location>
        <begin position="149"/>
        <end position="279"/>
    </location>
</feature>
<organism evidence="4 5">
    <name type="scientific">Cordylochernes scorpioides</name>
    <dbReference type="NCBI Taxonomy" id="51811"/>
    <lineage>
        <taxon>Eukaryota</taxon>
        <taxon>Metazoa</taxon>
        <taxon>Ecdysozoa</taxon>
        <taxon>Arthropoda</taxon>
        <taxon>Chelicerata</taxon>
        <taxon>Arachnida</taxon>
        <taxon>Pseudoscorpiones</taxon>
        <taxon>Cheliferoidea</taxon>
        <taxon>Chernetidae</taxon>
        <taxon>Cordylochernes</taxon>
    </lineage>
</organism>
<dbReference type="InterPro" id="IPR027417">
    <property type="entry name" value="P-loop_NTPase"/>
</dbReference>
<keyword evidence="5" id="KW-1185">Reference proteome</keyword>
<sequence>MELGIGDHPIPPIKLVLAALRLLFQDFPFFSSLWNWAPVLDMLKHSDEELRWLSFRLISVVAGLPPLDIAQPSLVSTQLPLLLKRLKLSKPLKDIQVNHSIIGDGKVLSKVLLPISNSKEKPLQPFYQDSISIQKTMQNMALGITAGQPLLLQGPIGSGKTTLIAQLANKTGRGSELIKVQLGDQMDSKKQSALCNYDGVQMLIGGYCCTNIPGEFVWRPGPLTQAMEKGRWLVLEDVDLAPMDVVSLLVPVLQSNTLVLPGRSQPLRAAPGFHLLATKRLVAGETRFYSESSTHADMLCKLWKKISVMPLSREDLSAMITTRWPHLEPLVSNILELYFIFSQGGHDGEYDRNHQHVASYGQHRTPSTR</sequence>
<evidence type="ECO:0000313" key="5">
    <source>
        <dbReference type="Proteomes" id="UP001235939"/>
    </source>
</evidence>
<gene>
    <name evidence="4" type="ORF">LAZ67_5001910</name>
</gene>
<reference evidence="4 5" key="1">
    <citation type="submission" date="2022-01" db="EMBL/GenBank/DDBJ databases">
        <title>A chromosomal length assembly of Cordylochernes scorpioides.</title>
        <authorList>
            <person name="Zeh D."/>
            <person name="Zeh J."/>
        </authorList>
    </citation>
    <scope>NUCLEOTIDE SEQUENCE [LARGE SCALE GENOMIC DNA]</scope>
    <source>
        <strain evidence="4">IN4F17</strain>
        <tissue evidence="4">Whole Body</tissue>
    </source>
</reference>
<name>A0ABY6KFZ4_9ARAC</name>
<dbReference type="Gene3D" id="3.40.50.300">
    <property type="entry name" value="P-loop containing nucleotide triphosphate hydrolases"/>
    <property type="match status" value="1"/>
</dbReference>
<dbReference type="Proteomes" id="UP001235939">
    <property type="component" value="Chromosome 05"/>
</dbReference>
<evidence type="ECO:0000313" key="4">
    <source>
        <dbReference type="EMBL" id="UYV67754.1"/>
    </source>
</evidence>
<dbReference type="Pfam" id="PF07728">
    <property type="entry name" value="AAA_5"/>
    <property type="match status" value="1"/>
</dbReference>
<keyword evidence="1" id="KW-0547">Nucleotide-binding</keyword>
<dbReference type="EMBL" id="CP092867">
    <property type="protein sequence ID" value="UYV67754.1"/>
    <property type="molecule type" value="Genomic_DNA"/>
</dbReference>
<evidence type="ECO:0000259" key="3">
    <source>
        <dbReference type="Pfam" id="PF07728"/>
    </source>
</evidence>
<dbReference type="InterPro" id="IPR011704">
    <property type="entry name" value="ATPase_dyneun-rel_AAA"/>
</dbReference>
<proteinExistence type="predicted"/>
<dbReference type="SUPFAM" id="SSF52540">
    <property type="entry name" value="P-loop containing nucleoside triphosphate hydrolases"/>
    <property type="match status" value="1"/>
</dbReference>